<protein>
    <recommendedName>
        <fullName evidence="1">HEPN domain-containing protein</fullName>
    </recommendedName>
</protein>
<dbReference type="AlphaFoldDB" id="A1RYW9"/>
<dbReference type="SUPFAM" id="SSF81593">
    <property type="entry name" value="Nucleotidyltransferase substrate binding subunit/domain"/>
    <property type="match status" value="1"/>
</dbReference>
<name>A1RYW9_THEPD</name>
<accession>A1RYW9</accession>
<proteinExistence type="predicted"/>
<dbReference type="eggNOG" id="arCOG01192">
    <property type="taxonomic scope" value="Archaea"/>
</dbReference>
<dbReference type="EnsemblBacteria" id="ABL78399">
    <property type="protein sequence ID" value="ABL78399"/>
    <property type="gene ID" value="Tpen_0999"/>
</dbReference>
<dbReference type="STRING" id="368408.Tpen_0999"/>
<dbReference type="GeneID" id="4601555"/>
<dbReference type="PROSITE" id="PS50910">
    <property type="entry name" value="HEPN"/>
    <property type="match status" value="1"/>
</dbReference>
<dbReference type="Proteomes" id="UP000000641">
    <property type="component" value="Chromosome"/>
</dbReference>
<evidence type="ECO:0000313" key="2">
    <source>
        <dbReference type="EMBL" id="ABL78399.1"/>
    </source>
</evidence>
<evidence type="ECO:0000259" key="1">
    <source>
        <dbReference type="PROSITE" id="PS50910"/>
    </source>
</evidence>
<dbReference type="OrthoDB" id="25605at2157"/>
<keyword evidence="3" id="KW-1185">Reference proteome</keyword>
<dbReference type="Gene3D" id="1.20.120.330">
    <property type="entry name" value="Nucleotidyltransferases domain 2"/>
    <property type="match status" value="1"/>
</dbReference>
<evidence type="ECO:0000313" key="3">
    <source>
        <dbReference type="Proteomes" id="UP000000641"/>
    </source>
</evidence>
<dbReference type="EMBL" id="CP000505">
    <property type="protein sequence ID" value="ABL78399.1"/>
    <property type="molecule type" value="Genomic_DNA"/>
</dbReference>
<dbReference type="InterPro" id="IPR007842">
    <property type="entry name" value="HEPN_dom"/>
</dbReference>
<dbReference type="Pfam" id="PF05168">
    <property type="entry name" value="HEPN"/>
    <property type="match status" value="1"/>
</dbReference>
<sequence>MINPVSEVRYRYRLAVEHLERAERLFSLGDWAGVVAYSQLAVENFAKAVVAVFEVPTWSYDPSNQLRSLLDAVPLEARREAEELANIARDLAPEHGRTSYGEPSAGLVPSDIYKREHAVEALEKGRRARELAGKVLGAMGIAP</sequence>
<feature type="domain" description="HEPN" evidence="1">
    <location>
        <begin position="12"/>
        <end position="128"/>
    </location>
</feature>
<organism evidence="2 3">
    <name type="scientific">Thermofilum pendens (strain DSM 2475 / Hrk 5)</name>
    <dbReference type="NCBI Taxonomy" id="368408"/>
    <lineage>
        <taxon>Archaea</taxon>
        <taxon>Thermoproteota</taxon>
        <taxon>Thermoprotei</taxon>
        <taxon>Thermofilales</taxon>
        <taxon>Thermofilaceae</taxon>
        <taxon>Thermofilum</taxon>
    </lineage>
</organism>
<gene>
    <name evidence="2" type="ordered locus">Tpen_0999</name>
</gene>
<dbReference type="HOGENOM" id="CLU_149754_0_0_2"/>
<reference evidence="3" key="1">
    <citation type="journal article" date="2008" name="J. Bacteriol.">
        <title>Genome sequence of Thermofilum pendens reveals an exceptional loss of biosynthetic pathways without genome reduction.</title>
        <authorList>
            <person name="Anderson I."/>
            <person name="Rodriguez J."/>
            <person name="Susanti D."/>
            <person name="Porat I."/>
            <person name="Reich C."/>
            <person name="Ulrich L.E."/>
            <person name="Elkins J.G."/>
            <person name="Mavromatis K."/>
            <person name="Lykidis A."/>
            <person name="Kim E."/>
            <person name="Thompson L.S."/>
            <person name="Nolan M."/>
            <person name="Land M."/>
            <person name="Copeland A."/>
            <person name="Lapidus A."/>
            <person name="Lucas S."/>
            <person name="Detter C."/>
            <person name="Zhulin I.B."/>
            <person name="Olsen G.J."/>
            <person name="Whitman W."/>
            <person name="Mukhopadhyay B."/>
            <person name="Bristow J."/>
            <person name="Kyrpides N."/>
        </authorList>
    </citation>
    <scope>NUCLEOTIDE SEQUENCE [LARGE SCALE GENOMIC DNA]</scope>
    <source>
        <strain evidence="3">DSM 2475 / Hrk 5</strain>
    </source>
</reference>
<dbReference type="KEGG" id="tpe:Tpen_0999"/>
<dbReference type="RefSeq" id="WP_011752664.1">
    <property type="nucleotide sequence ID" value="NC_008698.1"/>
</dbReference>